<evidence type="ECO:0000313" key="1">
    <source>
        <dbReference type="EMBL" id="KAG0482728.1"/>
    </source>
</evidence>
<dbReference type="AlphaFoldDB" id="A0A835R344"/>
<protein>
    <submittedName>
        <fullName evidence="1">Uncharacterized protein</fullName>
    </submittedName>
</protein>
<gene>
    <name evidence="1" type="ORF">HPP92_010812</name>
</gene>
<sequence>MDLRKQRRFLLALQTSIGFRKAVSFGLSKAVVFFLAHRCVVDWIGGAAKFEELLFEDWGRFIKKISSFSGRYLSLTAFLN</sequence>
<organism evidence="1 2">
    <name type="scientific">Vanilla planifolia</name>
    <name type="common">Vanilla</name>
    <dbReference type="NCBI Taxonomy" id="51239"/>
    <lineage>
        <taxon>Eukaryota</taxon>
        <taxon>Viridiplantae</taxon>
        <taxon>Streptophyta</taxon>
        <taxon>Embryophyta</taxon>
        <taxon>Tracheophyta</taxon>
        <taxon>Spermatophyta</taxon>
        <taxon>Magnoliopsida</taxon>
        <taxon>Liliopsida</taxon>
        <taxon>Asparagales</taxon>
        <taxon>Orchidaceae</taxon>
        <taxon>Vanilloideae</taxon>
        <taxon>Vanilleae</taxon>
        <taxon>Vanilla</taxon>
    </lineage>
</organism>
<accession>A0A835R344</accession>
<name>A0A835R344_VANPL</name>
<comment type="caution">
    <text evidence="1">The sequence shown here is derived from an EMBL/GenBank/DDBJ whole genome shotgun (WGS) entry which is preliminary data.</text>
</comment>
<dbReference type="EMBL" id="JADCNM010000005">
    <property type="protein sequence ID" value="KAG0482728.1"/>
    <property type="molecule type" value="Genomic_DNA"/>
</dbReference>
<dbReference type="Proteomes" id="UP000639772">
    <property type="component" value="Unassembled WGS sequence"/>
</dbReference>
<proteinExistence type="predicted"/>
<evidence type="ECO:0000313" key="2">
    <source>
        <dbReference type="Proteomes" id="UP000639772"/>
    </source>
</evidence>
<reference evidence="1 2" key="1">
    <citation type="journal article" date="2020" name="Nat. Food">
        <title>A phased Vanilla planifolia genome enables genetic improvement of flavour and production.</title>
        <authorList>
            <person name="Hasing T."/>
            <person name="Tang H."/>
            <person name="Brym M."/>
            <person name="Khazi F."/>
            <person name="Huang T."/>
            <person name="Chambers A.H."/>
        </authorList>
    </citation>
    <scope>NUCLEOTIDE SEQUENCE [LARGE SCALE GENOMIC DNA]</scope>
    <source>
        <tissue evidence="1">Leaf</tissue>
    </source>
</reference>